<feature type="compositionally biased region" description="Polar residues" evidence="1">
    <location>
        <begin position="288"/>
        <end position="300"/>
    </location>
</feature>
<accession>A0AAX4H7X4</accession>
<dbReference type="AlphaFoldDB" id="A0AAX4H7X4"/>
<feature type="compositionally biased region" description="Basic and acidic residues" evidence="1">
    <location>
        <begin position="390"/>
        <end position="399"/>
    </location>
</feature>
<sequence>MNIIMSSPARNVIDPLICSYSDQNDASKTKTASTPNNLLPKTRLLLSEKQTQAVNMISTSSISNNIVGNSGGNSIGTSFMGASGWTPFLSRTSQPEGILSHVSTPSSKMFGNLYKQNHNLLPLDFDCGSLNLTPFLAHNVNLNNQPGGPSSAQQNVNFTPLCDKSLHLADFFMDSPIRQTPHKVGAITPSKFTIVSDNRNGKNDNQLLSELSLKRSITLLDTPARQPFKKMEQSIQDAEQQDSGDFEQESSARAAMREITANAMNKTPFRMGSISKSSKIQTPAHPVSSPSTVIMSSVTKSPGKGKILAPPSPTPKKEIKIDKAEPVMGIFSERKSVPAPFSDSKSSQNAGKKSQRKQASGMNRFQIVFTDVHTLMNNKKKKGGNSGSSLKEKFDPKLDRKQKKRGKEDPAPASSTRGDFSPKPHQSGGLSANTYSSSQAHNFNTSMNTSREFSMMTNSTLNTTASNLTASDHSSFELMQGGLISTPNGKYLHDLLFDKFSPGTCQNSGNFIHTSEQDQTLQQGQQKPFMPPPKTLTLQQAAQNALRNRHQFMESSGSVELSQQCIGQPQMQQQHLQQQQLQQQLHQMSMIHPDLQNAHPGMQSTQVKPLGGSFQMSTPQQHNRNVPMQQYGPENQSLPPNKEQMTYLYQQMEQYQQVNVSNGGAYNTSPTQISRTVKGRRGRKQKK</sequence>
<protein>
    <submittedName>
        <fullName evidence="2">Uncharacterized protein</fullName>
    </submittedName>
</protein>
<feature type="compositionally biased region" description="Polar residues" evidence="1">
    <location>
        <begin position="661"/>
        <end position="675"/>
    </location>
</feature>
<gene>
    <name evidence="2" type="ORF">PUMCH_001574</name>
</gene>
<feature type="region of interest" description="Disordered" evidence="1">
    <location>
        <begin position="614"/>
        <end position="641"/>
    </location>
</feature>
<reference evidence="2 3" key="1">
    <citation type="submission" date="2023-10" db="EMBL/GenBank/DDBJ databases">
        <title>Draft Genome Sequence of Candida saopaulonensis from a very Premature Infant with Sepsis.</title>
        <authorList>
            <person name="Ning Y."/>
            <person name="Dai R."/>
            <person name="Xiao M."/>
            <person name="Xu Y."/>
            <person name="Yan Q."/>
            <person name="Zhang L."/>
        </authorList>
    </citation>
    <scope>NUCLEOTIDE SEQUENCE [LARGE SCALE GENOMIC DNA]</scope>
    <source>
        <strain evidence="2 3">19XY460</strain>
    </source>
</reference>
<feature type="compositionally biased region" description="Basic and acidic residues" evidence="1">
    <location>
        <begin position="315"/>
        <end position="325"/>
    </location>
</feature>
<feature type="compositionally biased region" description="Acidic residues" evidence="1">
    <location>
        <begin position="239"/>
        <end position="248"/>
    </location>
</feature>
<keyword evidence="3" id="KW-1185">Reference proteome</keyword>
<evidence type="ECO:0000313" key="3">
    <source>
        <dbReference type="Proteomes" id="UP001338582"/>
    </source>
</evidence>
<feature type="compositionally biased region" description="Polar residues" evidence="1">
    <location>
        <begin position="343"/>
        <end position="363"/>
    </location>
</feature>
<proteinExistence type="predicted"/>
<evidence type="ECO:0000256" key="1">
    <source>
        <dbReference type="SAM" id="MobiDB-lite"/>
    </source>
</evidence>
<organism evidence="2 3">
    <name type="scientific">Australozyma saopauloensis</name>
    <dbReference type="NCBI Taxonomy" id="291208"/>
    <lineage>
        <taxon>Eukaryota</taxon>
        <taxon>Fungi</taxon>
        <taxon>Dikarya</taxon>
        <taxon>Ascomycota</taxon>
        <taxon>Saccharomycotina</taxon>
        <taxon>Pichiomycetes</taxon>
        <taxon>Metschnikowiaceae</taxon>
        <taxon>Australozyma</taxon>
    </lineage>
</organism>
<dbReference type="Proteomes" id="UP001338582">
    <property type="component" value="Chromosome 2"/>
</dbReference>
<feature type="region of interest" description="Disordered" evidence="1">
    <location>
        <begin position="661"/>
        <end position="687"/>
    </location>
</feature>
<evidence type="ECO:0000313" key="2">
    <source>
        <dbReference type="EMBL" id="WPK24306.1"/>
    </source>
</evidence>
<feature type="compositionally biased region" description="Polar residues" evidence="1">
    <location>
        <begin position="428"/>
        <end position="444"/>
    </location>
</feature>
<feature type="region of interest" description="Disordered" evidence="1">
    <location>
        <begin position="229"/>
        <end position="249"/>
    </location>
</feature>
<dbReference type="GeneID" id="88172639"/>
<feature type="compositionally biased region" description="Basic residues" evidence="1">
    <location>
        <begin position="677"/>
        <end position="687"/>
    </location>
</feature>
<feature type="region of interest" description="Disordered" evidence="1">
    <location>
        <begin position="273"/>
        <end position="363"/>
    </location>
</feature>
<feature type="region of interest" description="Disordered" evidence="1">
    <location>
        <begin position="377"/>
        <end position="444"/>
    </location>
</feature>
<dbReference type="EMBL" id="CP138895">
    <property type="protein sequence ID" value="WPK24306.1"/>
    <property type="molecule type" value="Genomic_DNA"/>
</dbReference>
<dbReference type="KEGG" id="asau:88172639"/>
<dbReference type="RefSeq" id="XP_062876689.1">
    <property type="nucleotide sequence ID" value="XM_063020619.1"/>
</dbReference>
<name>A0AAX4H7X4_9ASCO</name>